<protein>
    <submittedName>
        <fullName evidence="1">Uncharacterized protein</fullName>
    </submittedName>
</protein>
<dbReference type="EMBL" id="FNVG01000001">
    <property type="protein sequence ID" value="SEF49566.1"/>
    <property type="molecule type" value="Genomic_DNA"/>
</dbReference>
<reference evidence="2" key="1">
    <citation type="submission" date="2016-10" db="EMBL/GenBank/DDBJ databases">
        <authorList>
            <person name="Varghese N."/>
            <person name="Submissions S."/>
        </authorList>
    </citation>
    <scope>NUCLEOTIDE SEQUENCE [LARGE SCALE GENOMIC DNA]</scope>
    <source>
        <strain evidence="2">CGMCC 1.7062</strain>
    </source>
</reference>
<name>A0A1H5SG36_9VIBR</name>
<proteinExistence type="predicted"/>
<gene>
    <name evidence="1" type="ORF">SAMN04488244_101354</name>
</gene>
<keyword evidence="2" id="KW-1185">Reference proteome</keyword>
<accession>A0A1H5SG36</accession>
<evidence type="ECO:0000313" key="1">
    <source>
        <dbReference type="EMBL" id="SEF49566.1"/>
    </source>
</evidence>
<dbReference type="Proteomes" id="UP000236721">
    <property type="component" value="Unassembled WGS sequence"/>
</dbReference>
<organism evidence="1 2">
    <name type="scientific">Vibrio hangzhouensis</name>
    <dbReference type="NCBI Taxonomy" id="462991"/>
    <lineage>
        <taxon>Bacteria</taxon>
        <taxon>Pseudomonadati</taxon>
        <taxon>Pseudomonadota</taxon>
        <taxon>Gammaproteobacteria</taxon>
        <taxon>Vibrionales</taxon>
        <taxon>Vibrionaceae</taxon>
        <taxon>Vibrio</taxon>
    </lineage>
</organism>
<evidence type="ECO:0000313" key="2">
    <source>
        <dbReference type="Proteomes" id="UP000236721"/>
    </source>
</evidence>
<dbReference type="AlphaFoldDB" id="A0A1H5SG36"/>
<sequence>MPVRYDGFFHELRFVWSWLRKSFEGKIPKLVTHEIGVRLPLQSKLRSTERGRTPNHAATIRLYVNKYGL</sequence>